<name>A0AAU9LXW1_9ASTR</name>
<feature type="signal peptide" evidence="1">
    <location>
        <begin position="1"/>
        <end position="16"/>
    </location>
</feature>
<evidence type="ECO:0000256" key="1">
    <source>
        <dbReference type="SAM" id="SignalP"/>
    </source>
</evidence>
<keyword evidence="1" id="KW-0732">Signal</keyword>
<evidence type="ECO:0000313" key="2">
    <source>
        <dbReference type="EMBL" id="CAH1417258.1"/>
    </source>
</evidence>
<dbReference type="EMBL" id="CAKMRJ010000002">
    <property type="protein sequence ID" value="CAH1417258.1"/>
    <property type="molecule type" value="Genomic_DNA"/>
</dbReference>
<keyword evidence="3" id="KW-1185">Reference proteome</keyword>
<feature type="chain" id="PRO_5043594420" evidence="1">
    <location>
        <begin position="17"/>
        <end position="90"/>
    </location>
</feature>
<proteinExistence type="predicted"/>
<sequence>MGFEILMWLGRSFCWSTTCSMKCLTNNTGLNQMTMNPISTIDLRSIHMMETGKGLLVTINYTRALPNHHYNKRVKQVVLDRMKKGNILHM</sequence>
<comment type="caution">
    <text evidence="2">The sequence shown here is derived from an EMBL/GenBank/DDBJ whole genome shotgun (WGS) entry which is preliminary data.</text>
</comment>
<evidence type="ECO:0000313" key="3">
    <source>
        <dbReference type="Proteomes" id="UP001157418"/>
    </source>
</evidence>
<protein>
    <submittedName>
        <fullName evidence="2">Uncharacterized protein</fullName>
    </submittedName>
</protein>
<accession>A0AAU9LXW1</accession>
<dbReference type="Proteomes" id="UP001157418">
    <property type="component" value="Unassembled WGS sequence"/>
</dbReference>
<gene>
    <name evidence="2" type="ORF">LVIROSA_LOCUS4956</name>
</gene>
<reference evidence="2 3" key="1">
    <citation type="submission" date="2022-01" db="EMBL/GenBank/DDBJ databases">
        <authorList>
            <person name="Xiong W."/>
            <person name="Schranz E."/>
        </authorList>
    </citation>
    <scope>NUCLEOTIDE SEQUENCE [LARGE SCALE GENOMIC DNA]</scope>
</reference>
<dbReference type="AlphaFoldDB" id="A0AAU9LXW1"/>
<organism evidence="2 3">
    <name type="scientific">Lactuca virosa</name>
    <dbReference type="NCBI Taxonomy" id="75947"/>
    <lineage>
        <taxon>Eukaryota</taxon>
        <taxon>Viridiplantae</taxon>
        <taxon>Streptophyta</taxon>
        <taxon>Embryophyta</taxon>
        <taxon>Tracheophyta</taxon>
        <taxon>Spermatophyta</taxon>
        <taxon>Magnoliopsida</taxon>
        <taxon>eudicotyledons</taxon>
        <taxon>Gunneridae</taxon>
        <taxon>Pentapetalae</taxon>
        <taxon>asterids</taxon>
        <taxon>campanulids</taxon>
        <taxon>Asterales</taxon>
        <taxon>Asteraceae</taxon>
        <taxon>Cichorioideae</taxon>
        <taxon>Cichorieae</taxon>
        <taxon>Lactucinae</taxon>
        <taxon>Lactuca</taxon>
    </lineage>
</organism>